<proteinExistence type="predicted"/>
<keyword evidence="2" id="KW-1185">Reference proteome</keyword>
<dbReference type="EnsemblMetazoa" id="GPAI046099-RA">
    <property type="protein sequence ID" value="GPAI046099-PA"/>
    <property type="gene ID" value="GPAI046099"/>
</dbReference>
<accession>A0A1B0AHM5</accession>
<dbReference type="VEuPathDB" id="VectorBase:GPAI046099"/>
<sequence length="125" mass="14540">MSGAQYKLKTWKSVCCIIELNSEAMESFLNSFQAFVSYDDRNGFSITNYFNEIYNSEGIYPFNFTMTEKHGWMDSNLLLSKNDTRYNVNMNFHDTRIVTVFSRIISLASDNCIHYSVKLKLSLIP</sequence>
<name>A0A1B0AHM5_GLOPL</name>
<evidence type="ECO:0000313" key="1">
    <source>
        <dbReference type="EnsemblMetazoa" id="GPAI046099-PA"/>
    </source>
</evidence>
<dbReference type="AlphaFoldDB" id="A0A1B0AHM5"/>
<reference evidence="1" key="2">
    <citation type="submission" date="2020-05" db="UniProtKB">
        <authorList>
            <consortium name="EnsemblMetazoa"/>
        </authorList>
    </citation>
    <scope>IDENTIFICATION</scope>
    <source>
        <strain evidence="1">IAEA</strain>
    </source>
</reference>
<organism evidence="1 2">
    <name type="scientific">Glossina pallidipes</name>
    <name type="common">Tsetse fly</name>
    <dbReference type="NCBI Taxonomy" id="7398"/>
    <lineage>
        <taxon>Eukaryota</taxon>
        <taxon>Metazoa</taxon>
        <taxon>Ecdysozoa</taxon>
        <taxon>Arthropoda</taxon>
        <taxon>Hexapoda</taxon>
        <taxon>Insecta</taxon>
        <taxon>Pterygota</taxon>
        <taxon>Neoptera</taxon>
        <taxon>Endopterygota</taxon>
        <taxon>Diptera</taxon>
        <taxon>Brachycera</taxon>
        <taxon>Muscomorpha</taxon>
        <taxon>Hippoboscoidea</taxon>
        <taxon>Glossinidae</taxon>
        <taxon>Glossina</taxon>
    </lineage>
</organism>
<protein>
    <submittedName>
        <fullName evidence="1">Uncharacterized protein</fullName>
    </submittedName>
</protein>
<reference evidence="2" key="1">
    <citation type="submission" date="2014-03" db="EMBL/GenBank/DDBJ databases">
        <authorList>
            <person name="Aksoy S."/>
            <person name="Warren W."/>
            <person name="Wilson R.K."/>
        </authorList>
    </citation>
    <scope>NUCLEOTIDE SEQUENCE [LARGE SCALE GENOMIC DNA]</scope>
    <source>
        <strain evidence="2">IAEA</strain>
    </source>
</reference>
<evidence type="ECO:0000313" key="2">
    <source>
        <dbReference type="Proteomes" id="UP000092445"/>
    </source>
</evidence>
<dbReference type="Proteomes" id="UP000092445">
    <property type="component" value="Unassembled WGS sequence"/>
</dbReference>